<evidence type="ECO:0000313" key="1">
    <source>
        <dbReference type="EMBL" id="KAF1954141.1"/>
    </source>
</evidence>
<name>A0A6A5TN85_9PLEO</name>
<dbReference type="AlphaFoldDB" id="A0A6A5TN85"/>
<accession>A0A6A5TN85</accession>
<evidence type="ECO:0000313" key="2">
    <source>
        <dbReference type="Proteomes" id="UP000800035"/>
    </source>
</evidence>
<reference evidence="1" key="1">
    <citation type="journal article" date="2020" name="Stud. Mycol.">
        <title>101 Dothideomycetes genomes: a test case for predicting lifestyles and emergence of pathogens.</title>
        <authorList>
            <person name="Haridas S."/>
            <person name="Albert R."/>
            <person name="Binder M."/>
            <person name="Bloem J."/>
            <person name="Labutti K."/>
            <person name="Salamov A."/>
            <person name="Andreopoulos B."/>
            <person name="Baker S."/>
            <person name="Barry K."/>
            <person name="Bills G."/>
            <person name="Bluhm B."/>
            <person name="Cannon C."/>
            <person name="Castanera R."/>
            <person name="Culley D."/>
            <person name="Daum C."/>
            <person name="Ezra D."/>
            <person name="Gonzalez J."/>
            <person name="Henrissat B."/>
            <person name="Kuo A."/>
            <person name="Liang C."/>
            <person name="Lipzen A."/>
            <person name="Lutzoni F."/>
            <person name="Magnuson J."/>
            <person name="Mondo S."/>
            <person name="Nolan M."/>
            <person name="Ohm R."/>
            <person name="Pangilinan J."/>
            <person name="Park H.-J."/>
            <person name="Ramirez L."/>
            <person name="Alfaro M."/>
            <person name="Sun H."/>
            <person name="Tritt A."/>
            <person name="Yoshinaga Y."/>
            <person name="Zwiers L.-H."/>
            <person name="Turgeon B."/>
            <person name="Goodwin S."/>
            <person name="Spatafora J."/>
            <person name="Crous P."/>
            <person name="Grigoriev I."/>
        </authorList>
    </citation>
    <scope>NUCLEOTIDE SEQUENCE</scope>
    <source>
        <strain evidence="1">CBS 675.92</strain>
    </source>
</reference>
<gene>
    <name evidence="1" type="ORF">CC80DRAFT_506565</name>
</gene>
<proteinExistence type="predicted"/>
<organism evidence="1 2">
    <name type="scientific">Byssothecium circinans</name>
    <dbReference type="NCBI Taxonomy" id="147558"/>
    <lineage>
        <taxon>Eukaryota</taxon>
        <taxon>Fungi</taxon>
        <taxon>Dikarya</taxon>
        <taxon>Ascomycota</taxon>
        <taxon>Pezizomycotina</taxon>
        <taxon>Dothideomycetes</taxon>
        <taxon>Pleosporomycetidae</taxon>
        <taxon>Pleosporales</taxon>
        <taxon>Massarineae</taxon>
        <taxon>Massarinaceae</taxon>
        <taxon>Byssothecium</taxon>
    </lineage>
</organism>
<dbReference type="Proteomes" id="UP000800035">
    <property type="component" value="Unassembled WGS sequence"/>
</dbReference>
<sequence>MKKESEVKPKPVVSWVMRKQLDGRSGPLKYPSHLVRRAVAVWRNGWAQSNVCQVQRRGHGSTVDHRSHAQAIRWYSFFMQPFPSHGLGVEGTESVQAGWMVQPGAERCLHVDDWAVTHRCLLRDGYSVPAVCSATPHSFQLPSASCRRSSCSVFAARWLWLHRTGQWDHSGITGIPGCDAYPWPVQGFSRQLLRDFRTLTDYFWGVRSSKCFEIRPVASRHSLFSSAG</sequence>
<keyword evidence="2" id="KW-1185">Reference proteome</keyword>
<protein>
    <submittedName>
        <fullName evidence="1">Uncharacterized protein</fullName>
    </submittedName>
</protein>
<dbReference type="EMBL" id="ML977000">
    <property type="protein sequence ID" value="KAF1954141.1"/>
    <property type="molecule type" value="Genomic_DNA"/>
</dbReference>